<feature type="domain" description="Retroviral polymerase SH3-like" evidence="1">
    <location>
        <begin position="53"/>
        <end position="99"/>
    </location>
</feature>
<organism evidence="2 3">
    <name type="scientific">Gossypium australe</name>
    <dbReference type="NCBI Taxonomy" id="47621"/>
    <lineage>
        <taxon>Eukaryota</taxon>
        <taxon>Viridiplantae</taxon>
        <taxon>Streptophyta</taxon>
        <taxon>Embryophyta</taxon>
        <taxon>Tracheophyta</taxon>
        <taxon>Spermatophyta</taxon>
        <taxon>Magnoliopsida</taxon>
        <taxon>eudicotyledons</taxon>
        <taxon>Gunneridae</taxon>
        <taxon>Pentapetalae</taxon>
        <taxon>rosids</taxon>
        <taxon>malvids</taxon>
        <taxon>Malvales</taxon>
        <taxon>Malvaceae</taxon>
        <taxon>Malvoideae</taxon>
        <taxon>Gossypium</taxon>
    </lineage>
</organism>
<reference evidence="2" key="1">
    <citation type="submission" date="2019-08" db="EMBL/GenBank/DDBJ databases">
        <authorList>
            <person name="Liu F."/>
        </authorList>
    </citation>
    <scope>NUCLEOTIDE SEQUENCE [LARGE SCALE GENOMIC DNA]</scope>
    <source>
        <strain evidence="2">PA1801</strain>
        <tissue evidence="2">Leaf</tissue>
    </source>
</reference>
<keyword evidence="3" id="KW-1185">Reference proteome</keyword>
<name>A0A5B6X152_9ROSI</name>
<gene>
    <name evidence="2" type="ORF">EPI10_030604</name>
</gene>
<dbReference type="OrthoDB" id="992892at2759"/>
<evidence type="ECO:0000313" key="3">
    <source>
        <dbReference type="Proteomes" id="UP000325315"/>
    </source>
</evidence>
<dbReference type="InterPro" id="IPR057670">
    <property type="entry name" value="SH3_retrovirus"/>
</dbReference>
<protein>
    <submittedName>
        <fullName evidence="2">Pleiotropic drug resistance protein 3-like</fullName>
    </submittedName>
</protein>
<dbReference type="Pfam" id="PF25597">
    <property type="entry name" value="SH3_retrovirus"/>
    <property type="match status" value="1"/>
</dbReference>
<comment type="caution">
    <text evidence="2">The sequence shown here is derived from an EMBL/GenBank/DDBJ whole genome shotgun (WGS) entry which is preliminary data.</text>
</comment>
<sequence length="105" mass="12279">MDMERCLLFERKLPNSFWAEAMNNSVYLLNRLPTKAVKGMRPLKLVVKISKLERSLLGIFVSYSNNKKGYRIFDPFTNKVFVRKDVKFNEGSAWNWGASEDELLE</sequence>
<proteinExistence type="predicted"/>
<accession>A0A5B6X152</accession>
<evidence type="ECO:0000313" key="2">
    <source>
        <dbReference type="EMBL" id="KAA3486725.1"/>
    </source>
</evidence>
<evidence type="ECO:0000259" key="1">
    <source>
        <dbReference type="Pfam" id="PF25597"/>
    </source>
</evidence>
<dbReference type="EMBL" id="SMMG02000001">
    <property type="protein sequence ID" value="KAA3486725.1"/>
    <property type="molecule type" value="Genomic_DNA"/>
</dbReference>
<dbReference type="Proteomes" id="UP000325315">
    <property type="component" value="Unassembled WGS sequence"/>
</dbReference>
<dbReference type="AlphaFoldDB" id="A0A5B6X152"/>